<dbReference type="GO" id="GO:0008168">
    <property type="term" value="F:methyltransferase activity"/>
    <property type="evidence" value="ECO:0007669"/>
    <property type="project" value="UniProtKB-KW"/>
</dbReference>
<evidence type="ECO:0000313" key="2">
    <source>
        <dbReference type="EMBL" id="AFZ48286.1"/>
    </source>
</evidence>
<dbReference type="GO" id="GO:0006888">
    <property type="term" value="P:endoplasmic reticulum to Golgi vesicle-mediated transport"/>
    <property type="evidence" value="ECO:0007669"/>
    <property type="project" value="TreeGrafter"/>
</dbReference>
<feature type="domain" description="Methyltransferase FkbM" evidence="1">
    <location>
        <begin position="51"/>
        <end position="241"/>
    </location>
</feature>
<accession>K9YMX5</accession>
<dbReference type="BioCyc" id="CSTA292563:G1353-2342-MONOMER"/>
<evidence type="ECO:0000313" key="3">
    <source>
        <dbReference type="Proteomes" id="UP000010483"/>
    </source>
</evidence>
<keyword evidence="2" id="KW-0808">Transferase</keyword>
<dbReference type="PANTHER" id="PTHR34009">
    <property type="entry name" value="PROTEIN STAR"/>
    <property type="match status" value="1"/>
</dbReference>
<dbReference type="AlphaFoldDB" id="K9YMX5"/>
<dbReference type="Gene3D" id="3.40.50.150">
    <property type="entry name" value="Vaccinia Virus protein VP39"/>
    <property type="match status" value="1"/>
</dbReference>
<keyword evidence="3" id="KW-1185">Reference proteome</keyword>
<dbReference type="GO" id="GO:0032259">
    <property type="term" value="P:methylation"/>
    <property type="evidence" value="ECO:0007669"/>
    <property type="project" value="UniProtKB-KW"/>
</dbReference>
<gene>
    <name evidence="2" type="ordered locus">Cyast_2338</name>
</gene>
<sequence>MNHIRHYLQNNPPMYDLTRNIWRGLKKPSNPTWHFLNNFSKIKKRKVNFVQIGANDGIKNDPIRGFIIRDKWNGILVEPLPNVFDELKQNYSHLKKSDLIFVNAAISSNTTSGLDFWTFSELFLKDLSQDAQKSWLRKSSFDKNHLKKHLKKYYSNKDKSSKQEDFFEKITIPCLSINDLITTYWKDKIVDLLVIDAEGHESEIINSINFDWFYPDAIFFESAHLKDKKEIYQLLRHKNYDIIDLGMDSVATRINII</sequence>
<dbReference type="HOGENOM" id="CLU_089273_0_0_3"/>
<dbReference type="Proteomes" id="UP000010483">
    <property type="component" value="Chromosome"/>
</dbReference>
<dbReference type="InterPro" id="IPR053202">
    <property type="entry name" value="EGF_Rcpt_Signaling_Reg"/>
</dbReference>
<dbReference type="GO" id="GO:0016197">
    <property type="term" value="P:endosomal transport"/>
    <property type="evidence" value="ECO:0007669"/>
    <property type="project" value="TreeGrafter"/>
</dbReference>
<proteinExistence type="predicted"/>
<dbReference type="NCBIfam" id="TIGR01444">
    <property type="entry name" value="fkbM_fam"/>
    <property type="match status" value="1"/>
</dbReference>
<organism evidence="2 3">
    <name type="scientific">Cyanobacterium stanieri (strain ATCC 29140 / PCC 7202)</name>
    <dbReference type="NCBI Taxonomy" id="292563"/>
    <lineage>
        <taxon>Bacteria</taxon>
        <taxon>Bacillati</taxon>
        <taxon>Cyanobacteriota</taxon>
        <taxon>Cyanophyceae</taxon>
        <taxon>Oscillatoriophycideae</taxon>
        <taxon>Chroococcales</taxon>
        <taxon>Geminocystaceae</taxon>
        <taxon>Cyanobacterium</taxon>
    </lineage>
</organism>
<keyword evidence="2" id="KW-0489">Methyltransferase</keyword>
<protein>
    <submittedName>
        <fullName evidence="2">Methyltransferase FkbM family</fullName>
    </submittedName>
</protein>
<dbReference type="KEGG" id="csn:Cyast_2338"/>
<dbReference type="STRING" id="292563.Cyast_2338"/>
<dbReference type="GO" id="GO:0005886">
    <property type="term" value="C:plasma membrane"/>
    <property type="evidence" value="ECO:0007669"/>
    <property type="project" value="TreeGrafter"/>
</dbReference>
<dbReference type="GO" id="GO:0005737">
    <property type="term" value="C:cytoplasm"/>
    <property type="evidence" value="ECO:0007669"/>
    <property type="project" value="GOC"/>
</dbReference>
<reference evidence="3" key="1">
    <citation type="journal article" date="2013" name="Proc. Natl. Acad. Sci. U.S.A.">
        <title>Improving the coverage of the cyanobacterial phylum using diversity-driven genome sequencing.</title>
        <authorList>
            <person name="Shih P.M."/>
            <person name="Wu D."/>
            <person name="Latifi A."/>
            <person name="Axen S.D."/>
            <person name="Fewer D.P."/>
            <person name="Talla E."/>
            <person name="Calteau A."/>
            <person name="Cai F."/>
            <person name="Tandeau de Marsac N."/>
            <person name="Rippka R."/>
            <person name="Herdman M."/>
            <person name="Sivonen K."/>
            <person name="Coursin T."/>
            <person name="Laurent T."/>
            <person name="Goodwin L."/>
            <person name="Nolan M."/>
            <person name="Davenport K.W."/>
            <person name="Han C.S."/>
            <person name="Rubin E.M."/>
            <person name="Eisen J.A."/>
            <person name="Woyke T."/>
            <person name="Gugger M."/>
            <person name="Kerfeld C.A."/>
        </authorList>
    </citation>
    <scope>NUCLEOTIDE SEQUENCE [LARGE SCALE GENOMIC DNA]</scope>
    <source>
        <strain evidence="3">ATCC 29140 / PCC 7202</strain>
    </source>
</reference>
<name>K9YMX5_CYASC</name>
<dbReference type="PANTHER" id="PTHR34009:SF2">
    <property type="entry name" value="PROTEIN STAR"/>
    <property type="match status" value="1"/>
</dbReference>
<dbReference type="EMBL" id="CP003940">
    <property type="protein sequence ID" value="AFZ48286.1"/>
    <property type="molecule type" value="Genomic_DNA"/>
</dbReference>
<dbReference type="SUPFAM" id="SSF53335">
    <property type="entry name" value="S-adenosyl-L-methionine-dependent methyltransferases"/>
    <property type="match status" value="1"/>
</dbReference>
<dbReference type="Pfam" id="PF05050">
    <property type="entry name" value="Methyltransf_21"/>
    <property type="match status" value="1"/>
</dbReference>
<dbReference type="InterPro" id="IPR006342">
    <property type="entry name" value="FkbM_mtfrase"/>
</dbReference>
<dbReference type="eggNOG" id="COG1215">
    <property type="taxonomic scope" value="Bacteria"/>
</dbReference>
<evidence type="ECO:0000259" key="1">
    <source>
        <dbReference type="Pfam" id="PF05050"/>
    </source>
</evidence>
<dbReference type="InterPro" id="IPR029063">
    <property type="entry name" value="SAM-dependent_MTases_sf"/>
</dbReference>